<proteinExistence type="predicted"/>
<dbReference type="Proteomes" id="UP000201838">
    <property type="component" value="Unassembled WGS sequence"/>
</dbReference>
<protein>
    <submittedName>
        <fullName evidence="1">Uncharacterized protein</fullName>
    </submittedName>
</protein>
<dbReference type="EMBL" id="FXXQ01000002">
    <property type="protein sequence ID" value="SMX22761.1"/>
    <property type="molecule type" value="Genomic_DNA"/>
</dbReference>
<dbReference type="RefSeq" id="WP_093972733.1">
    <property type="nucleotide sequence ID" value="NZ_FXXQ01000002.1"/>
</dbReference>
<reference evidence="1 2" key="1">
    <citation type="submission" date="2017-05" db="EMBL/GenBank/DDBJ databases">
        <authorList>
            <person name="Song R."/>
            <person name="Chenine A.L."/>
            <person name="Ruprecht R.M."/>
        </authorList>
    </citation>
    <scope>NUCLEOTIDE SEQUENCE [LARGE SCALE GENOMIC DNA]</scope>
    <source>
        <strain evidence="1 2">CECT 8489</strain>
    </source>
</reference>
<accession>A0A238IXI5</accession>
<gene>
    <name evidence="1" type="ORF">BOA8489_00859</name>
</gene>
<name>A0A238IXI5_9RHOB</name>
<keyword evidence="2" id="KW-1185">Reference proteome</keyword>
<organism evidence="1 2">
    <name type="scientific">Boseongicola aestuarii</name>
    <dbReference type="NCBI Taxonomy" id="1470561"/>
    <lineage>
        <taxon>Bacteria</taxon>
        <taxon>Pseudomonadati</taxon>
        <taxon>Pseudomonadota</taxon>
        <taxon>Alphaproteobacteria</taxon>
        <taxon>Rhodobacterales</taxon>
        <taxon>Paracoccaceae</taxon>
        <taxon>Boseongicola</taxon>
    </lineage>
</organism>
<sequence length="59" mass="6179">MNLRLISAGVFLLAGYLAFGDFLTASTLSTPEAFVSDIGRGIGGAISSLADRVELFIGW</sequence>
<evidence type="ECO:0000313" key="2">
    <source>
        <dbReference type="Proteomes" id="UP000201838"/>
    </source>
</evidence>
<dbReference type="AlphaFoldDB" id="A0A238IXI5"/>
<evidence type="ECO:0000313" key="1">
    <source>
        <dbReference type="EMBL" id="SMX22761.1"/>
    </source>
</evidence>